<dbReference type="GO" id="GO:0016491">
    <property type="term" value="F:oxidoreductase activity"/>
    <property type="evidence" value="ECO:0007669"/>
    <property type="project" value="UniProtKB-KW"/>
</dbReference>
<dbReference type="PANTHER" id="PTHR43818">
    <property type="entry name" value="BCDNA.GH03377"/>
    <property type="match status" value="1"/>
</dbReference>
<dbReference type="PANTHER" id="PTHR43818:SF11">
    <property type="entry name" value="BCDNA.GH03377"/>
    <property type="match status" value="1"/>
</dbReference>
<protein>
    <submittedName>
        <fullName evidence="4">Oxidoreductase</fullName>
    </submittedName>
</protein>
<dbReference type="Gene3D" id="3.40.50.720">
    <property type="entry name" value="NAD(P)-binding Rossmann-like Domain"/>
    <property type="match status" value="1"/>
</dbReference>
<feature type="domain" description="GFO/IDH/MocA-like oxidoreductase" evidence="3">
    <location>
        <begin position="133"/>
        <end position="269"/>
    </location>
</feature>
<proteinExistence type="predicted"/>
<dbReference type="AlphaFoldDB" id="A0A1B2DWD0"/>
<organism evidence="4">
    <name type="scientific">Paenibacillus ihbetae</name>
    <dbReference type="NCBI Taxonomy" id="1870820"/>
    <lineage>
        <taxon>Bacteria</taxon>
        <taxon>Bacillati</taxon>
        <taxon>Bacillota</taxon>
        <taxon>Bacilli</taxon>
        <taxon>Bacillales</taxon>
        <taxon>Paenibacillaceae</taxon>
        <taxon>Paenibacillus</taxon>
    </lineage>
</organism>
<evidence type="ECO:0000313" key="4">
    <source>
        <dbReference type="EMBL" id="ANY71995.1"/>
    </source>
</evidence>
<name>A0A1B2DWD0_9BACL</name>
<dbReference type="GO" id="GO:0000166">
    <property type="term" value="F:nucleotide binding"/>
    <property type="evidence" value="ECO:0007669"/>
    <property type="project" value="InterPro"/>
</dbReference>
<evidence type="ECO:0000256" key="1">
    <source>
        <dbReference type="ARBA" id="ARBA00023002"/>
    </source>
</evidence>
<evidence type="ECO:0000259" key="2">
    <source>
        <dbReference type="Pfam" id="PF01408"/>
    </source>
</evidence>
<dbReference type="InterPro" id="IPR036291">
    <property type="entry name" value="NAD(P)-bd_dom_sf"/>
</dbReference>
<dbReference type="KEGG" id="pib:BBD41_04990"/>
<dbReference type="InterPro" id="IPR055170">
    <property type="entry name" value="GFO_IDH_MocA-like_dom"/>
</dbReference>
<accession>A0A1B2DWD0</accession>
<gene>
    <name evidence="4" type="ORF">BBD41_04990</name>
</gene>
<dbReference type="SUPFAM" id="SSF55347">
    <property type="entry name" value="Glyceraldehyde-3-phosphate dehydrogenase-like, C-terminal domain"/>
    <property type="match status" value="1"/>
</dbReference>
<feature type="domain" description="Gfo/Idh/MocA-like oxidoreductase N-terminal" evidence="2">
    <location>
        <begin position="4"/>
        <end position="125"/>
    </location>
</feature>
<dbReference type="InterPro" id="IPR000683">
    <property type="entry name" value="Gfo/Idh/MocA-like_OxRdtase_N"/>
</dbReference>
<dbReference type="EMBL" id="CP016809">
    <property type="protein sequence ID" value="ANY71995.1"/>
    <property type="molecule type" value="Genomic_DNA"/>
</dbReference>
<evidence type="ECO:0000259" key="3">
    <source>
        <dbReference type="Pfam" id="PF22725"/>
    </source>
</evidence>
<dbReference type="Pfam" id="PF01408">
    <property type="entry name" value="GFO_IDH_MocA"/>
    <property type="match status" value="1"/>
</dbReference>
<sequence length="352" mass="38972">MNKFRIGLIGLGGMAQEHIRWMKAEHVYEFVAVSDVNGEAMARVGDQLGIEGGKRYVNYKGLIEDPEVDAVVSVTPNNVHADIMSACLQAGKPFLAEKPFTRVFEEAVPLLEMYEKRPVPVMIGFTYRYTPAFRYAREIVRSGKLGTVRHFSLQYLQGFGVPHQQIPYMWRYNKAITGTGALGDLGSHMIDMARFLFGEFEELTAQLQTIVPERRDPVTGAMAKIEVDDFASFQARMSGDVMGVFQTSRNAFGSGNQHEITIYGDMGTLHAGTLDPDHIVWIREEEGGQLARALVEVPAHCKVAQYADFAAVLRGTPADGVPGFMDGYRNQEVLDAVVRASESKSAVRLTAD</sequence>
<dbReference type="Pfam" id="PF22725">
    <property type="entry name" value="GFO_IDH_MocA_C3"/>
    <property type="match status" value="1"/>
</dbReference>
<dbReference type="SUPFAM" id="SSF51735">
    <property type="entry name" value="NAD(P)-binding Rossmann-fold domains"/>
    <property type="match status" value="1"/>
</dbReference>
<dbReference type="InterPro" id="IPR050463">
    <property type="entry name" value="Gfo/Idh/MocA_oxidrdct_glycsds"/>
</dbReference>
<reference evidence="4" key="1">
    <citation type="submission" date="2016-08" db="EMBL/GenBank/DDBJ databases">
        <title>Complete Genome Seqeunce of Paenibacillus sp. nov. IHBB 9852 from high altitute lake of Indian trans-Himalayas.</title>
        <authorList>
            <person name="Kiran S."/>
            <person name="Swarnkar M.K."/>
            <person name="Rana A."/>
            <person name="Tewari R."/>
            <person name="Gulati A."/>
        </authorList>
    </citation>
    <scope>NUCLEOTIDE SEQUENCE [LARGE SCALE GENOMIC DNA]</scope>
    <source>
        <strain evidence="4">IHBB 9852</strain>
    </source>
</reference>
<keyword evidence="1" id="KW-0560">Oxidoreductase</keyword>
<dbReference type="Gene3D" id="3.30.360.10">
    <property type="entry name" value="Dihydrodipicolinate Reductase, domain 2"/>
    <property type="match status" value="1"/>
</dbReference>
<dbReference type="RefSeq" id="WP_099476884.1">
    <property type="nucleotide sequence ID" value="NZ_CP016809.1"/>
</dbReference>